<dbReference type="STRING" id="334426.A0A0R3PM87"/>
<protein>
    <submittedName>
        <fullName evidence="4">Ubiquitin-like domain-containing protein</fullName>
    </submittedName>
</protein>
<dbReference type="PROSITE" id="PS50053">
    <property type="entry name" value="UBIQUITIN_2"/>
    <property type="match status" value="1"/>
</dbReference>
<evidence type="ECO:0000313" key="3">
    <source>
        <dbReference type="Proteomes" id="UP000267027"/>
    </source>
</evidence>
<evidence type="ECO:0000313" key="4">
    <source>
        <dbReference type="WBParaSite" id="ACOC_0000596901-mRNA-1"/>
    </source>
</evidence>
<evidence type="ECO:0000259" key="1">
    <source>
        <dbReference type="PROSITE" id="PS50053"/>
    </source>
</evidence>
<dbReference type="AlphaFoldDB" id="A0A0R3PM87"/>
<reference evidence="2 3" key="2">
    <citation type="submission" date="2018-11" db="EMBL/GenBank/DDBJ databases">
        <authorList>
            <consortium name="Pathogen Informatics"/>
        </authorList>
    </citation>
    <scope>NUCLEOTIDE SEQUENCE [LARGE SCALE GENOMIC DNA]</scope>
    <source>
        <strain evidence="2 3">Costa Rica</strain>
    </source>
</reference>
<dbReference type="WBParaSite" id="ACOC_0000596901-mRNA-1">
    <property type="protein sequence ID" value="ACOC_0000596901-mRNA-1"/>
    <property type="gene ID" value="ACOC_0000596901"/>
</dbReference>
<dbReference type="EMBL" id="UYYA01003909">
    <property type="protein sequence ID" value="VDM57555.1"/>
    <property type="molecule type" value="Genomic_DNA"/>
</dbReference>
<dbReference type="Pfam" id="PF11976">
    <property type="entry name" value="Rad60-SLD"/>
    <property type="match status" value="1"/>
</dbReference>
<dbReference type="Proteomes" id="UP000267027">
    <property type="component" value="Unassembled WGS sequence"/>
</dbReference>
<accession>A0A0R3PM87</accession>
<dbReference type="Gene3D" id="3.10.20.90">
    <property type="entry name" value="Phosphatidylinositol 3-kinase Catalytic Subunit, Chain A, domain 1"/>
    <property type="match status" value="1"/>
</dbReference>
<dbReference type="InterPro" id="IPR029071">
    <property type="entry name" value="Ubiquitin-like_domsf"/>
</dbReference>
<feature type="domain" description="Ubiquitin-like" evidence="1">
    <location>
        <begin position="253"/>
        <end position="309"/>
    </location>
</feature>
<name>A0A0R3PM87_ANGCS</name>
<organism evidence="4">
    <name type="scientific">Angiostrongylus costaricensis</name>
    <name type="common">Nematode worm</name>
    <dbReference type="NCBI Taxonomy" id="334426"/>
    <lineage>
        <taxon>Eukaryota</taxon>
        <taxon>Metazoa</taxon>
        <taxon>Ecdysozoa</taxon>
        <taxon>Nematoda</taxon>
        <taxon>Chromadorea</taxon>
        <taxon>Rhabditida</taxon>
        <taxon>Rhabditina</taxon>
        <taxon>Rhabditomorpha</taxon>
        <taxon>Strongyloidea</taxon>
        <taxon>Metastrongylidae</taxon>
        <taxon>Angiostrongylus</taxon>
    </lineage>
</organism>
<sequence length="309" mass="35151">MPELAKQLRQAIKDFGDEQQSWSKLQKLRKAIATPTGTWPSENHDDRIQSTPSPDIVIIDDEELEPNNTLLKKFKGRRERRLKRVEQSGETYLDCEILSTFVLPLGRKKLPLHLEIIVLDPPIDMVLRNKKSIAPPKKNKPDTVLLEEANLQECLEDVSNEAAPLSRERSLLNVDSREPDAIKHGKEVDLFVTVRLDPKTLKPGRFMTIRQLAVVKVFSLKPNVGLEEDLSTDPSFIPVKCIFEKGRPRCAYINLTEPIYDAKNRMRAQLKLTDTISKLIFDNEVISDGETPQSIGIEADDIIEVHFSL</sequence>
<keyword evidence="3" id="KW-1185">Reference proteome</keyword>
<proteinExistence type="predicted"/>
<dbReference type="OrthoDB" id="442921at2759"/>
<reference evidence="4" key="1">
    <citation type="submission" date="2017-02" db="UniProtKB">
        <authorList>
            <consortium name="WormBaseParasite"/>
        </authorList>
    </citation>
    <scope>IDENTIFICATION</scope>
</reference>
<dbReference type="InterPro" id="IPR000626">
    <property type="entry name" value="Ubiquitin-like_dom"/>
</dbReference>
<dbReference type="SUPFAM" id="SSF54236">
    <property type="entry name" value="Ubiquitin-like"/>
    <property type="match status" value="1"/>
</dbReference>
<evidence type="ECO:0000313" key="2">
    <source>
        <dbReference type="EMBL" id="VDM57555.1"/>
    </source>
</evidence>
<gene>
    <name evidence="2" type="ORF">ACOC_LOCUS5970</name>
</gene>
<dbReference type="InterPro" id="IPR022617">
    <property type="entry name" value="Rad60/SUMO-like_dom"/>
</dbReference>